<name>A0A9Q0MY62_9DIPT</name>
<keyword evidence="2" id="KW-1185">Reference proteome</keyword>
<evidence type="ECO:0000313" key="1">
    <source>
        <dbReference type="EMBL" id="KAJ6639384.1"/>
    </source>
</evidence>
<evidence type="ECO:0000313" key="2">
    <source>
        <dbReference type="Proteomes" id="UP001151699"/>
    </source>
</evidence>
<proteinExistence type="predicted"/>
<reference evidence="1" key="1">
    <citation type="submission" date="2022-07" db="EMBL/GenBank/DDBJ databases">
        <authorList>
            <person name="Trinca V."/>
            <person name="Uliana J.V.C."/>
            <person name="Torres T.T."/>
            <person name="Ward R.J."/>
            <person name="Monesi N."/>
        </authorList>
    </citation>
    <scope>NUCLEOTIDE SEQUENCE</scope>
    <source>
        <strain evidence="1">HSMRA1968</strain>
        <tissue evidence="1">Whole embryos</tissue>
    </source>
</reference>
<dbReference type="AlphaFoldDB" id="A0A9Q0MY62"/>
<dbReference type="Proteomes" id="UP001151699">
    <property type="component" value="Chromosome X"/>
</dbReference>
<feature type="non-terminal residue" evidence="1">
    <location>
        <position position="82"/>
    </location>
</feature>
<sequence length="82" mass="9124">MNKTSDNFTKSVATVPSRLLYEPRLISKNCDPYFFSSSSQNENKALSKKGNVGKIDDLREDNTTLFSSSNGVIHVSLRHGVM</sequence>
<dbReference type="EMBL" id="WJQU01000003">
    <property type="protein sequence ID" value="KAJ6639384.1"/>
    <property type="molecule type" value="Genomic_DNA"/>
</dbReference>
<comment type="caution">
    <text evidence="1">The sequence shown here is derived from an EMBL/GenBank/DDBJ whole genome shotgun (WGS) entry which is preliminary data.</text>
</comment>
<gene>
    <name evidence="1" type="ORF">Bhyg_12128</name>
</gene>
<accession>A0A9Q0MY62</accession>
<organism evidence="1 2">
    <name type="scientific">Pseudolycoriella hygida</name>
    <dbReference type="NCBI Taxonomy" id="35572"/>
    <lineage>
        <taxon>Eukaryota</taxon>
        <taxon>Metazoa</taxon>
        <taxon>Ecdysozoa</taxon>
        <taxon>Arthropoda</taxon>
        <taxon>Hexapoda</taxon>
        <taxon>Insecta</taxon>
        <taxon>Pterygota</taxon>
        <taxon>Neoptera</taxon>
        <taxon>Endopterygota</taxon>
        <taxon>Diptera</taxon>
        <taxon>Nematocera</taxon>
        <taxon>Sciaroidea</taxon>
        <taxon>Sciaridae</taxon>
        <taxon>Pseudolycoriella</taxon>
    </lineage>
</organism>
<protein>
    <submittedName>
        <fullName evidence="1">Uncharacterized protein</fullName>
    </submittedName>
</protein>